<dbReference type="EMBL" id="JACHBW010000008">
    <property type="protein sequence ID" value="MBB6103233.1"/>
    <property type="molecule type" value="Genomic_DNA"/>
</dbReference>
<reference evidence="1 2" key="1">
    <citation type="submission" date="2020-08" db="EMBL/GenBank/DDBJ databases">
        <title>Above-ground endophytic microbial communities from plants in different locations in the United States.</title>
        <authorList>
            <person name="Frank C."/>
        </authorList>
    </citation>
    <scope>NUCLEOTIDE SEQUENCE [LARGE SCALE GENOMIC DNA]</scope>
    <source>
        <strain evidence="1 2">WP4_2_2</strain>
    </source>
</reference>
<comment type="caution">
    <text evidence="1">The sequence shown here is derived from an EMBL/GenBank/DDBJ whole genome shotgun (WGS) entry which is preliminary data.</text>
</comment>
<dbReference type="Proteomes" id="UP000571554">
    <property type="component" value="Unassembled WGS sequence"/>
</dbReference>
<name>A0A7W9TXH0_9BURK</name>
<gene>
    <name evidence="1" type="ORF">F4827_003088</name>
</gene>
<evidence type="ECO:0008006" key="3">
    <source>
        <dbReference type="Google" id="ProtNLM"/>
    </source>
</evidence>
<evidence type="ECO:0000313" key="2">
    <source>
        <dbReference type="Proteomes" id="UP000571554"/>
    </source>
</evidence>
<sequence length="146" mass="16133">MAGENTFNIGRDGAQLTIIDSNSGPVTISNITGFSSKPEMIKLKSVPVNGRVLRRSIYDGHSGTFEIDRQDASYDQYFADAEAAYFAGLPPGQVFITQTVNELDGSVSQWQYSDVALYPEDNGNWRGQEKVVQKFSFEAGRKIRIA</sequence>
<dbReference type="AlphaFoldDB" id="A0A7W9TXH0"/>
<evidence type="ECO:0000313" key="1">
    <source>
        <dbReference type="EMBL" id="MBB6103233.1"/>
    </source>
</evidence>
<keyword evidence="2" id="KW-1185">Reference proteome</keyword>
<accession>A0A7W9TXH0</accession>
<organism evidence="1 2">
    <name type="scientific">Paraburkholderia bannensis</name>
    <dbReference type="NCBI Taxonomy" id="765414"/>
    <lineage>
        <taxon>Bacteria</taxon>
        <taxon>Pseudomonadati</taxon>
        <taxon>Pseudomonadota</taxon>
        <taxon>Betaproteobacteria</taxon>
        <taxon>Burkholderiales</taxon>
        <taxon>Burkholderiaceae</taxon>
        <taxon>Paraburkholderia</taxon>
    </lineage>
</organism>
<proteinExistence type="predicted"/>
<protein>
    <recommendedName>
        <fullName evidence="3">Phage tail protein</fullName>
    </recommendedName>
</protein>
<dbReference type="RefSeq" id="WP_183724746.1">
    <property type="nucleotide sequence ID" value="NZ_JACHBW010000008.1"/>
</dbReference>